<feature type="transmembrane region" description="Helical" evidence="8">
    <location>
        <begin position="127"/>
        <end position="145"/>
    </location>
</feature>
<dbReference type="InterPro" id="IPR038731">
    <property type="entry name" value="RgtA/B/C-like"/>
</dbReference>
<name>C7DGV4_MICA2</name>
<dbReference type="AlphaFoldDB" id="C7DGV4"/>
<keyword evidence="4" id="KW-0808">Transferase</keyword>
<keyword evidence="2" id="KW-1003">Cell membrane</keyword>
<feature type="domain" description="Glycosyltransferase RgtA/B/C/D-like" evidence="9">
    <location>
        <begin position="115"/>
        <end position="193"/>
    </location>
</feature>
<gene>
    <name evidence="10" type="ORF">UNLARM2_0304</name>
</gene>
<evidence type="ECO:0000256" key="8">
    <source>
        <dbReference type="SAM" id="Phobius"/>
    </source>
</evidence>
<dbReference type="Proteomes" id="UP000332487">
    <property type="component" value="Unassembled WGS sequence"/>
</dbReference>
<protein>
    <recommendedName>
        <fullName evidence="9">Glycosyltransferase RgtA/B/C/D-like domain-containing protein</fullName>
    </recommendedName>
</protein>
<feature type="transmembrane region" description="Helical" evidence="8">
    <location>
        <begin position="446"/>
        <end position="464"/>
    </location>
</feature>
<evidence type="ECO:0000256" key="3">
    <source>
        <dbReference type="ARBA" id="ARBA00022676"/>
    </source>
</evidence>
<dbReference type="Pfam" id="PF13231">
    <property type="entry name" value="PMT_2"/>
    <property type="match status" value="1"/>
</dbReference>
<feature type="transmembrane region" description="Helical" evidence="8">
    <location>
        <begin position="217"/>
        <end position="233"/>
    </location>
</feature>
<feature type="transmembrane region" description="Helical" evidence="8">
    <location>
        <begin position="418"/>
        <end position="434"/>
    </location>
</feature>
<accession>C7DGV4</accession>
<feature type="transmembrane region" description="Helical" evidence="8">
    <location>
        <begin position="152"/>
        <end position="170"/>
    </location>
</feature>
<dbReference type="GO" id="GO:0005886">
    <property type="term" value="C:plasma membrane"/>
    <property type="evidence" value="ECO:0007669"/>
    <property type="project" value="UniProtKB-SubCell"/>
</dbReference>
<dbReference type="PANTHER" id="PTHR33908:SF11">
    <property type="entry name" value="MEMBRANE PROTEIN"/>
    <property type="match status" value="1"/>
</dbReference>
<reference evidence="10 11" key="1">
    <citation type="journal article" date="2009" name="Genome Biol.">
        <title>Community-wide analysis of microbial genome sequence signatures.</title>
        <authorList>
            <person name="Dick G.J."/>
            <person name="Andersson A.F."/>
            <person name="Baker B.J."/>
            <person name="Simmons S.L."/>
            <person name="Thomas B.C."/>
            <person name="Yelton A.P."/>
            <person name="Banfield J.F."/>
        </authorList>
    </citation>
    <scope>NUCLEOTIDE SEQUENCE [LARGE SCALE GENOMIC DNA]</scope>
    <source>
        <strain evidence="10">ARMAN-2</strain>
    </source>
</reference>
<feature type="transmembrane region" description="Helical" evidence="8">
    <location>
        <begin position="267"/>
        <end position="287"/>
    </location>
</feature>
<evidence type="ECO:0000256" key="6">
    <source>
        <dbReference type="ARBA" id="ARBA00022989"/>
    </source>
</evidence>
<keyword evidence="6 8" id="KW-1133">Transmembrane helix</keyword>
<evidence type="ECO:0000313" key="10">
    <source>
        <dbReference type="EMBL" id="EET90275.1"/>
    </source>
</evidence>
<evidence type="ECO:0000256" key="7">
    <source>
        <dbReference type="ARBA" id="ARBA00023136"/>
    </source>
</evidence>
<keyword evidence="5 8" id="KW-0812">Transmembrane</keyword>
<keyword evidence="3" id="KW-0328">Glycosyltransferase</keyword>
<dbReference type="PANTHER" id="PTHR33908">
    <property type="entry name" value="MANNOSYLTRANSFERASE YKCB-RELATED"/>
    <property type="match status" value="1"/>
</dbReference>
<evidence type="ECO:0000256" key="2">
    <source>
        <dbReference type="ARBA" id="ARBA00022475"/>
    </source>
</evidence>
<evidence type="ECO:0000259" key="9">
    <source>
        <dbReference type="Pfam" id="PF13231"/>
    </source>
</evidence>
<feature type="transmembrane region" description="Helical" evidence="8">
    <location>
        <begin position="33"/>
        <end position="51"/>
    </location>
</feature>
<feature type="transmembrane region" description="Helical" evidence="8">
    <location>
        <begin position="350"/>
        <end position="375"/>
    </location>
</feature>
<dbReference type="GO" id="GO:0016763">
    <property type="term" value="F:pentosyltransferase activity"/>
    <property type="evidence" value="ECO:0007669"/>
    <property type="project" value="TreeGrafter"/>
</dbReference>
<dbReference type="EMBL" id="GG697239">
    <property type="protein sequence ID" value="EET90275.1"/>
    <property type="molecule type" value="Genomic_DNA"/>
</dbReference>
<proteinExistence type="predicted"/>
<evidence type="ECO:0000256" key="1">
    <source>
        <dbReference type="ARBA" id="ARBA00004651"/>
    </source>
</evidence>
<feature type="transmembrane region" description="Helical" evidence="8">
    <location>
        <begin position="95"/>
        <end position="115"/>
    </location>
</feature>
<evidence type="ECO:0000256" key="4">
    <source>
        <dbReference type="ARBA" id="ARBA00022679"/>
    </source>
</evidence>
<evidence type="ECO:0000256" key="5">
    <source>
        <dbReference type="ARBA" id="ARBA00022692"/>
    </source>
</evidence>
<dbReference type="GO" id="GO:0008610">
    <property type="term" value="P:lipid biosynthetic process"/>
    <property type="evidence" value="ECO:0007669"/>
    <property type="project" value="UniProtKB-ARBA"/>
</dbReference>
<organism evidence="10 11">
    <name type="scientific">Candidatus Micrarchaeum acidiphilum ARMAN-2</name>
    <dbReference type="NCBI Taxonomy" id="425595"/>
    <lineage>
        <taxon>Archaea</taxon>
        <taxon>Candidatus Micrarchaeota</taxon>
        <taxon>Candidatus Micrarchaeia</taxon>
        <taxon>Candidatus Micrarchaeales</taxon>
        <taxon>Candidatus Micrarchaeaceae</taxon>
        <taxon>Candidatus Micrarchaeum</taxon>
    </lineage>
</organism>
<reference evidence="10 11" key="2">
    <citation type="journal article" date="2010" name="Proc. Natl. Acad. Sci. U.S.A.">
        <title>Enigmatic, ultrasmall, uncultivated Archaea.</title>
        <authorList>
            <person name="Baker B.J."/>
            <person name="Comolli L.R."/>
            <person name="Dick G.J."/>
            <person name="Hauser L.J."/>
            <person name="Hyatt D."/>
            <person name="Dill B.D."/>
            <person name="Land M.L."/>
            <person name="Verberkmoes N.C."/>
            <person name="Hettich R.L."/>
            <person name="Banfield J.F."/>
        </authorList>
    </citation>
    <scope>NUCLEOTIDE SEQUENCE [LARGE SCALE GENOMIC DNA]</scope>
    <source>
        <strain evidence="10">ARMAN-2</strain>
    </source>
</reference>
<feature type="transmembrane region" description="Helical" evidence="8">
    <location>
        <begin position="176"/>
        <end position="196"/>
    </location>
</feature>
<evidence type="ECO:0000313" key="11">
    <source>
        <dbReference type="Proteomes" id="UP000332487"/>
    </source>
</evidence>
<keyword evidence="7 8" id="KW-0472">Membrane</keyword>
<sequence>MSARSNSKRPAARARRERRGNCGLKDSVHDWRIQVLLIMVLVIAVRLYFYTGPVFGNTFDELFYLNIISSCAQNGVCPNFSMYQNANFSDYSMGIFNPAVMFSFYGGLIYPEIFLNEIAGFSVEGSIFYVIAMSAVEAAFLYLIIREISNERAALIGAAIFAFFPLNIIFSDQVQPFVPAMAMLTAGVYFWLRSDIGLAGTVRRHVHSATVFRGKHNRLYLLLTGFFIGLGYITNPIVSSMMIFLVLLYAYRLIARKFSFAKDGMGLSLIILGFLLAFSITGIYYLATSGNFFLYPDVERASVINIATTSGIYPTYIRLFGNVLLEFDSGSPITYIGMLFNVFSGQKVEYAYFNLISFSILGYLLPVFIAVLAFAKKFRYRSFFVAMLLFDLLVLFFFPDGWISLGGSFRLLMISDRLMYATLLVLPVTVISALGIERILESGKKYAKIAGAAALVAIVIVSLYQQSYDSSFYRSSVYSLNMFDRFAAMHPNATYYTSTYFANEANLLTDYRYNITALYNCSSANIASIESGRNAYLVVGGSLGLSLSPTYTTSFESCVLDNMTSGYRVVFTAKDPYAPYERLMVIKQ</sequence>
<dbReference type="InterPro" id="IPR050297">
    <property type="entry name" value="LipidA_mod_glycosyltrf_83"/>
</dbReference>
<keyword evidence="11" id="KW-1185">Reference proteome</keyword>
<feature type="transmembrane region" description="Helical" evidence="8">
    <location>
        <begin position="382"/>
        <end position="398"/>
    </location>
</feature>
<comment type="subcellular location">
    <subcellularLocation>
        <location evidence="1">Cell membrane</location>
        <topology evidence="1">Multi-pass membrane protein</topology>
    </subcellularLocation>
</comment>